<dbReference type="PROSITE" id="PS50871">
    <property type="entry name" value="C1Q"/>
    <property type="match status" value="1"/>
</dbReference>
<organism evidence="2 3">
    <name type="scientific">Dreissena polymorpha</name>
    <name type="common">Zebra mussel</name>
    <name type="synonym">Mytilus polymorpha</name>
    <dbReference type="NCBI Taxonomy" id="45954"/>
    <lineage>
        <taxon>Eukaryota</taxon>
        <taxon>Metazoa</taxon>
        <taxon>Spiralia</taxon>
        <taxon>Lophotrochozoa</taxon>
        <taxon>Mollusca</taxon>
        <taxon>Bivalvia</taxon>
        <taxon>Autobranchia</taxon>
        <taxon>Heteroconchia</taxon>
        <taxon>Euheterodonta</taxon>
        <taxon>Imparidentia</taxon>
        <taxon>Neoheterodontei</taxon>
        <taxon>Myida</taxon>
        <taxon>Dreissenoidea</taxon>
        <taxon>Dreissenidae</taxon>
        <taxon>Dreissena</taxon>
    </lineage>
</organism>
<proteinExistence type="predicted"/>
<dbReference type="Proteomes" id="UP000828390">
    <property type="component" value="Unassembled WGS sequence"/>
</dbReference>
<evidence type="ECO:0000313" key="2">
    <source>
        <dbReference type="EMBL" id="KAH3710148.1"/>
    </source>
</evidence>
<evidence type="ECO:0000259" key="1">
    <source>
        <dbReference type="PROSITE" id="PS50871"/>
    </source>
</evidence>
<comment type="caution">
    <text evidence="2">The sequence shown here is derived from an EMBL/GenBank/DDBJ whole genome shotgun (WGS) entry which is preliminary data.</text>
</comment>
<feature type="domain" description="C1q" evidence="1">
    <location>
        <begin position="46"/>
        <end position="97"/>
    </location>
</feature>
<dbReference type="InterPro" id="IPR008983">
    <property type="entry name" value="Tumour_necrosis_fac-like_dom"/>
</dbReference>
<gene>
    <name evidence="2" type="ORF">DPMN_069616</name>
</gene>
<protein>
    <recommendedName>
        <fullName evidence="1">C1q domain-containing protein</fullName>
    </recommendedName>
</protein>
<evidence type="ECO:0000313" key="3">
    <source>
        <dbReference type="Proteomes" id="UP000828390"/>
    </source>
</evidence>
<name>A0A9D4BX19_DREPO</name>
<dbReference type="Pfam" id="PF00386">
    <property type="entry name" value="C1q"/>
    <property type="match status" value="1"/>
</dbReference>
<sequence length="97" mass="10670">MLYLGTGRSAPLDTQDILQKIDQLTAISDQLTARMTALKINKGAIFEERPVAFYATLVNTIEHVGDHQHIVFDHVITNIGDGYSPEHGHFTAPVRGA</sequence>
<reference evidence="2" key="1">
    <citation type="journal article" date="2019" name="bioRxiv">
        <title>The Genome of the Zebra Mussel, Dreissena polymorpha: A Resource for Invasive Species Research.</title>
        <authorList>
            <person name="McCartney M.A."/>
            <person name="Auch B."/>
            <person name="Kono T."/>
            <person name="Mallez S."/>
            <person name="Zhang Y."/>
            <person name="Obille A."/>
            <person name="Becker A."/>
            <person name="Abrahante J.E."/>
            <person name="Garbe J."/>
            <person name="Badalamenti J.P."/>
            <person name="Herman A."/>
            <person name="Mangelson H."/>
            <person name="Liachko I."/>
            <person name="Sullivan S."/>
            <person name="Sone E.D."/>
            <person name="Koren S."/>
            <person name="Silverstein K.A.T."/>
            <person name="Beckman K.B."/>
            <person name="Gohl D.M."/>
        </authorList>
    </citation>
    <scope>NUCLEOTIDE SEQUENCE</scope>
    <source>
        <strain evidence="2">Duluth1</strain>
        <tissue evidence="2">Whole animal</tissue>
    </source>
</reference>
<dbReference type="SUPFAM" id="SSF49842">
    <property type="entry name" value="TNF-like"/>
    <property type="match status" value="1"/>
</dbReference>
<accession>A0A9D4BX19</accession>
<dbReference type="InterPro" id="IPR001073">
    <property type="entry name" value="C1q_dom"/>
</dbReference>
<dbReference type="Gene3D" id="2.60.120.40">
    <property type="match status" value="1"/>
</dbReference>
<dbReference type="EMBL" id="JAIWYP010000014">
    <property type="protein sequence ID" value="KAH3710148.1"/>
    <property type="molecule type" value="Genomic_DNA"/>
</dbReference>
<dbReference type="AlphaFoldDB" id="A0A9D4BX19"/>
<reference evidence="2" key="2">
    <citation type="submission" date="2020-11" db="EMBL/GenBank/DDBJ databases">
        <authorList>
            <person name="McCartney M.A."/>
            <person name="Auch B."/>
            <person name="Kono T."/>
            <person name="Mallez S."/>
            <person name="Becker A."/>
            <person name="Gohl D.M."/>
            <person name="Silverstein K.A.T."/>
            <person name="Koren S."/>
            <person name="Bechman K.B."/>
            <person name="Herman A."/>
            <person name="Abrahante J.E."/>
            <person name="Garbe J."/>
        </authorList>
    </citation>
    <scope>NUCLEOTIDE SEQUENCE</scope>
    <source>
        <strain evidence="2">Duluth1</strain>
        <tissue evidence="2">Whole animal</tissue>
    </source>
</reference>
<keyword evidence="3" id="KW-1185">Reference proteome</keyword>